<dbReference type="GO" id="GO:0016747">
    <property type="term" value="F:acyltransferase activity, transferring groups other than amino-acyl groups"/>
    <property type="evidence" value="ECO:0007669"/>
    <property type="project" value="InterPro"/>
</dbReference>
<sequence length="167" mass="19318">MQIQSNLISLRKTGEKDLEFVLAAERREDNRPFIGQWTTDQHRAALHDAGMLHLIIETETGERAGYVIITGLQNPNLSVCIQRIVIERKGRGFGKEMLRLLTDWLFRSTPVHRLWLDVREHNARARHVYETAGFVYEGTLRDCVKTENGFESEHILSILRTEYEAEG</sequence>
<feature type="domain" description="N-acetyltransferase" evidence="1">
    <location>
        <begin position="8"/>
        <end position="162"/>
    </location>
</feature>
<organism evidence="2 3">
    <name type="scientific">Paenibacillus rhizophilus</name>
    <dbReference type="NCBI Taxonomy" id="1850366"/>
    <lineage>
        <taxon>Bacteria</taxon>
        <taxon>Bacillati</taxon>
        <taxon>Bacillota</taxon>
        <taxon>Bacilli</taxon>
        <taxon>Bacillales</taxon>
        <taxon>Paenibacillaceae</taxon>
        <taxon>Paenibacillus</taxon>
    </lineage>
</organism>
<accession>A0A3N9P236</accession>
<reference evidence="2 3" key="1">
    <citation type="submission" date="2018-11" db="EMBL/GenBank/DDBJ databases">
        <title>Genome sequence of strain 7197.</title>
        <authorList>
            <person name="Gao J."/>
            <person name="Sun J."/>
        </authorList>
    </citation>
    <scope>NUCLEOTIDE SEQUENCE [LARGE SCALE GENOMIC DNA]</scope>
    <source>
        <strain evidence="2 3">7197</strain>
    </source>
</reference>
<gene>
    <name evidence="2" type="ORF">EH198_15675</name>
</gene>
<keyword evidence="2" id="KW-0808">Transferase</keyword>
<dbReference type="InterPro" id="IPR000182">
    <property type="entry name" value="GNAT_dom"/>
</dbReference>
<proteinExistence type="predicted"/>
<dbReference type="Proteomes" id="UP000282529">
    <property type="component" value="Unassembled WGS sequence"/>
</dbReference>
<protein>
    <submittedName>
        <fullName evidence="2">N-acetyltransferase</fullName>
    </submittedName>
</protein>
<dbReference type="AlphaFoldDB" id="A0A3N9P236"/>
<evidence type="ECO:0000313" key="3">
    <source>
        <dbReference type="Proteomes" id="UP000282529"/>
    </source>
</evidence>
<dbReference type="EMBL" id="RQPI01000009">
    <property type="protein sequence ID" value="RQW10271.1"/>
    <property type="molecule type" value="Genomic_DNA"/>
</dbReference>
<evidence type="ECO:0000259" key="1">
    <source>
        <dbReference type="PROSITE" id="PS51186"/>
    </source>
</evidence>
<dbReference type="Pfam" id="PF13302">
    <property type="entry name" value="Acetyltransf_3"/>
    <property type="match status" value="1"/>
</dbReference>
<dbReference type="InterPro" id="IPR016181">
    <property type="entry name" value="Acyl_CoA_acyltransferase"/>
</dbReference>
<dbReference type="OrthoDB" id="9795206at2"/>
<comment type="caution">
    <text evidence="2">The sequence shown here is derived from an EMBL/GenBank/DDBJ whole genome shotgun (WGS) entry which is preliminary data.</text>
</comment>
<dbReference type="RefSeq" id="WP_124696455.1">
    <property type="nucleotide sequence ID" value="NZ_JBHUFE010000036.1"/>
</dbReference>
<name>A0A3N9P236_9BACL</name>
<dbReference type="PANTHER" id="PTHR43415">
    <property type="entry name" value="SPERMIDINE N(1)-ACETYLTRANSFERASE"/>
    <property type="match status" value="1"/>
</dbReference>
<dbReference type="Gene3D" id="3.40.630.30">
    <property type="match status" value="1"/>
</dbReference>
<dbReference type="PROSITE" id="PS51186">
    <property type="entry name" value="GNAT"/>
    <property type="match status" value="1"/>
</dbReference>
<keyword evidence="3" id="KW-1185">Reference proteome</keyword>
<evidence type="ECO:0000313" key="2">
    <source>
        <dbReference type="EMBL" id="RQW10271.1"/>
    </source>
</evidence>
<dbReference type="SUPFAM" id="SSF55729">
    <property type="entry name" value="Acyl-CoA N-acyltransferases (Nat)"/>
    <property type="match status" value="1"/>
</dbReference>
<dbReference type="PANTHER" id="PTHR43415:SF3">
    <property type="entry name" value="GNAT-FAMILY ACETYLTRANSFERASE"/>
    <property type="match status" value="1"/>
</dbReference>